<evidence type="ECO:0000313" key="5">
    <source>
        <dbReference type="EMBL" id="KAF5441857.1"/>
    </source>
</evidence>
<dbReference type="AlphaFoldDB" id="A0A833T8G1"/>
<dbReference type="Pfam" id="PF00035">
    <property type="entry name" value="dsrm"/>
    <property type="match status" value="1"/>
</dbReference>
<dbReference type="GO" id="GO:0003723">
    <property type="term" value="F:RNA binding"/>
    <property type="evidence" value="ECO:0007669"/>
    <property type="project" value="UniProtKB-UniRule"/>
</dbReference>
<dbReference type="PANTHER" id="PTHR46031:SF37">
    <property type="entry name" value="DRBM DOMAIN-CONTAINING PROTEIN"/>
    <property type="match status" value="1"/>
</dbReference>
<dbReference type="CDD" id="cd00048">
    <property type="entry name" value="DSRM_SF"/>
    <property type="match status" value="1"/>
</dbReference>
<reference evidence="5" key="1">
    <citation type="submission" date="2015-10" db="EMBL/GenBank/DDBJ databases">
        <authorList>
            <person name="Martinez-Garcia P.J."/>
            <person name="Crepeau M.W."/>
            <person name="Puiu D."/>
            <person name="Gonzalez-Ibeas D."/>
            <person name="Whalen J."/>
            <person name="Stevens K."/>
            <person name="Paul R."/>
            <person name="Butterfield T."/>
            <person name="Britton M."/>
            <person name="Reagan R."/>
            <person name="Chakraborty S."/>
            <person name="Walawage S.L."/>
            <person name="Vasquez-Gross H.A."/>
            <person name="Cardeno C."/>
            <person name="Famula R."/>
            <person name="Pratt K."/>
            <person name="Kuruganti S."/>
            <person name="Aradhya M.K."/>
            <person name="Leslie C.A."/>
            <person name="Dandekar A.M."/>
            <person name="Salzberg S.L."/>
            <person name="Wegrzyn J.L."/>
            <person name="Langley C.H."/>
            <person name="Neale D.B."/>
        </authorList>
    </citation>
    <scope>NUCLEOTIDE SEQUENCE</scope>
    <source>
        <tissue evidence="5">Leaves</tissue>
    </source>
</reference>
<keyword evidence="2 3" id="KW-0694">RNA-binding</keyword>
<dbReference type="Gramene" id="Jr_Scaffold_739_00020_p1">
    <property type="protein sequence ID" value="cds.Jr_Scaffold_739_00020_p1"/>
    <property type="gene ID" value="Jr_Scaffold_739_00020"/>
</dbReference>
<dbReference type="Gene3D" id="3.30.160.20">
    <property type="match status" value="1"/>
</dbReference>
<keyword evidence="1" id="KW-0677">Repeat</keyword>
<reference evidence="5" key="2">
    <citation type="submission" date="2020-03" db="EMBL/GenBank/DDBJ databases">
        <title>Walnut 2.0.</title>
        <authorList>
            <person name="Marrano A."/>
            <person name="Britton M."/>
            <person name="Zimin A.V."/>
            <person name="Zaini P.A."/>
            <person name="Workman R."/>
            <person name="Puiu D."/>
            <person name="Bianco L."/>
            <person name="Allen B.J."/>
            <person name="Troggio M."/>
            <person name="Leslie C.A."/>
            <person name="Timp W."/>
            <person name="Dendekar A."/>
            <person name="Salzberg S.L."/>
            <person name="Neale D.B."/>
        </authorList>
    </citation>
    <scope>NUCLEOTIDE SEQUENCE</scope>
    <source>
        <tissue evidence="5">Leaves</tissue>
    </source>
</reference>
<proteinExistence type="predicted"/>
<dbReference type="SUPFAM" id="SSF54768">
    <property type="entry name" value="dsRNA-binding domain-like"/>
    <property type="match status" value="1"/>
</dbReference>
<sequence length="208" mass="23179">MTVDGKFILLPTRFHIEKQLCKMVAKLALENILQKIKNEGCPLIHQDADCYLASESSPIVFSSPCCRIKWLLISPQQNCDLSLQSSVYKQDTVFCKSIFHEFAVKMNLEMPTYNTIQPQGLLPVFISSLVFNGVMYTGEAGINKKEAEQLAARAVILLILGNFGSRTILSEIIKSKGKLYAALHGAKSPCSHMTSFITQTHITTLHFP</sequence>
<gene>
    <name evidence="5" type="ORF">F2P56_037205</name>
</gene>
<dbReference type="InterPro" id="IPR014720">
    <property type="entry name" value="dsRBD_dom"/>
</dbReference>
<protein>
    <recommendedName>
        <fullName evidence="4">DRBM domain-containing protein</fullName>
    </recommendedName>
</protein>
<evidence type="ECO:0000259" key="4">
    <source>
        <dbReference type="PROSITE" id="PS50137"/>
    </source>
</evidence>
<organism evidence="5 6">
    <name type="scientific">Juglans regia</name>
    <name type="common">English walnut</name>
    <dbReference type="NCBI Taxonomy" id="51240"/>
    <lineage>
        <taxon>Eukaryota</taxon>
        <taxon>Viridiplantae</taxon>
        <taxon>Streptophyta</taxon>
        <taxon>Embryophyta</taxon>
        <taxon>Tracheophyta</taxon>
        <taxon>Spermatophyta</taxon>
        <taxon>Magnoliopsida</taxon>
        <taxon>eudicotyledons</taxon>
        <taxon>Gunneridae</taxon>
        <taxon>Pentapetalae</taxon>
        <taxon>rosids</taxon>
        <taxon>fabids</taxon>
        <taxon>Fagales</taxon>
        <taxon>Juglandaceae</taxon>
        <taxon>Juglans</taxon>
    </lineage>
</organism>
<comment type="caution">
    <text evidence="5">The sequence shown here is derived from an EMBL/GenBank/DDBJ whole genome shotgun (WGS) entry which is preliminary data.</text>
</comment>
<dbReference type="PANTHER" id="PTHR46031">
    <property type="match status" value="1"/>
</dbReference>
<feature type="domain" description="DRBM" evidence="4">
    <location>
        <begin position="125"/>
        <end position="161"/>
    </location>
</feature>
<name>A0A833T8G1_JUGRE</name>
<evidence type="ECO:0000256" key="1">
    <source>
        <dbReference type="ARBA" id="ARBA00022737"/>
    </source>
</evidence>
<accession>A0A833T8G1</accession>
<evidence type="ECO:0000256" key="2">
    <source>
        <dbReference type="ARBA" id="ARBA00022884"/>
    </source>
</evidence>
<evidence type="ECO:0000256" key="3">
    <source>
        <dbReference type="PROSITE-ProRule" id="PRU00266"/>
    </source>
</evidence>
<dbReference type="SMART" id="SM00358">
    <property type="entry name" value="DSRM"/>
    <property type="match status" value="1"/>
</dbReference>
<dbReference type="PROSITE" id="PS50137">
    <property type="entry name" value="DS_RBD"/>
    <property type="match status" value="1"/>
</dbReference>
<evidence type="ECO:0000313" key="6">
    <source>
        <dbReference type="Proteomes" id="UP000619265"/>
    </source>
</evidence>
<dbReference type="EMBL" id="LIHL02000742">
    <property type="protein sequence ID" value="KAF5441857.1"/>
    <property type="molecule type" value="Genomic_DNA"/>
</dbReference>
<dbReference type="Proteomes" id="UP000619265">
    <property type="component" value="Unassembled WGS sequence"/>
</dbReference>